<evidence type="ECO:0000256" key="3">
    <source>
        <dbReference type="ARBA" id="ARBA00022692"/>
    </source>
</evidence>
<gene>
    <name evidence="10" type="ORF">C2869_08345</name>
</gene>
<feature type="transmembrane region" description="Helical" evidence="8">
    <location>
        <begin position="296"/>
        <end position="315"/>
    </location>
</feature>
<keyword evidence="4 8" id="KW-1133">Transmembrane helix</keyword>
<keyword evidence="3 7" id="KW-0812">Transmembrane</keyword>
<feature type="transmembrane region" description="Helical" evidence="8">
    <location>
        <begin position="545"/>
        <end position="561"/>
    </location>
</feature>
<protein>
    <submittedName>
        <fullName evidence="10">Na(+)/H(+) antiporter subunit D</fullName>
        <ecNumber evidence="10">1.6.5.3</ecNumber>
    </submittedName>
</protein>
<sequence>MMIEIPPGWIIIAGAFILAITRGMLQKIAMLGLPLLALVMIWSLPEEASWQIQFFDYQISLLEFTATGKVFATVFALMTFVGGIFAMRTASTLELCAAFLYAGSAIGVTSSGDLISLFVYWEIMALGSTAVVLAAGTVNSYKAAMRYLLMHAFSGSVLMVGIAWHIYGTGSAEFSQLSLDGPAQWMILIGFLVNAGAPPFSAWIADAYPEASPSGCVFLSAFTTKTSVFALLIAFPGTEILIPIGCFMIFYGIIYALLENDARRILSYSIVNQVGFMVVGIGIGTEMALNGATAHAFAHIVYKALLLMSAGAVLYQTGKRRCSDLGGLYQSMPLTTICGTIGALAISSFPFTSGFISKSMISSSAAYEHLTWVWFLLAAASAGVFLHAGIKYPWFVFFQKDSGLRPSDPPKNMQIAMVIFAVVCIALGVFPQPLYDILPFTVEYVPYTADHLVTQFQLLLFAGLAFFLLLPMMKRTETISLDFDWVYRRLLPRGWSFVTAVVCRVYCATQKTVTSLLSNTLQKHYDREQEKPLGYFAKLWPTETMVVWVAVLLAVYLVLYYI</sequence>
<keyword evidence="6 8" id="KW-0472">Membrane</keyword>
<dbReference type="OrthoDB" id="9768329at2"/>
<dbReference type="Pfam" id="PF00361">
    <property type="entry name" value="Proton_antipo_M"/>
    <property type="match status" value="1"/>
</dbReference>
<feature type="transmembrane region" description="Helical" evidence="8">
    <location>
        <begin position="415"/>
        <end position="435"/>
    </location>
</feature>
<evidence type="ECO:0000259" key="9">
    <source>
        <dbReference type="Pfam" id="PF00361"/>
    </source>
</evidence>
<feature type="transmembrane region" description="Helical" evidence="8">
    <location>
        <begin position="455"/>
        <end position="473"/>
    </location>
</feature>
<feature type="transmembrane region" description="Helical" evidence="8">
    <location>
        <begin position="240"/>
        <end position="258"/>
    </location>
</feature>
<evidence type="ECO:0000256" key="1">
    <source>
        <dbReference type="ARBA" id="ARBA00004651"/>
    </source>
</evidence>
<feature type="transmembrane region" description="Helical" evidence="8">
    <location>
        <begin position="148"/>
        <end position="167"/>
    </location>
</feature>
<dbReference type="AlphaFoldDB" id="A0A2S0VXX3"/>
<keyword evidence="11" id="KW-1185">Reference proteome</keyword>
<dbReference type="PANTHER" id="PTHR42682">
    <property type="entry name" value="HYDROGENASE-4 COMPONENT F"/>
    <property type="match status" value="1"/>
</dbReference>
<dbReference type="InterPro" id="IPR001750">
    <property type="entry name" value="ND/Mrp_TM"/>
</dbReference>
<evidence type="ECO:0000256" key="4">
    <source>
        <dbReference type="ARBA" id="ARBA00022989"/>
    </source>
</evidence>
<feature type="transmembrane region" description="Helical" evidence="8">
    <location>
        <begin position="118"/>
        <end position="136"/>
    </location>
</feature>
<dbReference type="EMBL" id="CP026604">
    <property type="protein sequence ID" value="AWB68970.1"/>
    <property type="molecule type" value="Genomic_DNA"/>
</dbReference>
<evidence type="ECO:0000256" key="8">
    <source>
        <dbReference type="SAM" id="Phobius"/>
    </source>
</evidence>
<feature type="transmembrane region" description="Helical" evidence="8">
    <location>
        <begin position="64"/>
        <end position="86"/>
    </location>
</feature>
<feature type="transmembrane region" description="Helical" evidence="8">
    <location>
        <begin position="183"/>
        <end position="204"/>
    </location>
</feature>
<dbReference type="KEGG" id="cate:C2869_08345"/>
<evidence type="ECO:0000313" key="10">
    <source>
        <dbReference type="EMBL" id="AWB68970.1"/>
    </source>
</evidence>
<reference evidence="10 11" key="1">
    <citation type="submission" date="2018-01" db="EMBL/GenBank/DDBJ databases">
        <title>Genome sequence of a Cantenovulum-like bacteria.</title>
        <authorList>
            <person name="Tan W.R."/>
            <person name="Lau N.-S."/>
            <person name="Go F."/>
            <person name="Amirul A.-A.A."/>
        </authorList>
    </citation>
    <scope>NUCLEOTIDE SEQUENCE [LARGE SCALE GENOMIC DNA]</scope>
    <source>
        <strain evidence="10 11">CCB-QB4</strain>
    </source>
</reference>
<feature type="transmembrane region" description="Helical" evidence="8">
    <location>
        <begin position="6"/>
        <end position="21"/>
    </location>
</feature>
<dbReference type="NCBIfam" id="NF009310">
    <property type="entry name" value="PRK12668.1"/>
    <property type="match status" value="1"/>
</dbReference>
<evidence type="ECO:0000256" key="5">
    <source>
        <dbReference type="ARBA" id="ARBA00023002"/>
    </source>
</evidence>
<keyword evidence="2" id="KW-1003">Cell membrane</keyword>
<feature type="transmembrane region" description="Helical" evidence="8">
    <location>
        <begin position="216"/>
        <end position="234"/>
    </location>
</feature>
<proteinExistence type="predicted"/>
<feature type="transmembrane region" description="Helical" evidence="8">
    <location>
        <begin position="371"/>
        <end position="394"/>
    </location>
</feature>
<feature type="transmembrane region" description="Helical" evidence="8">
    <location>
        <begin position="265"/>
        <end position="284"/>
    </location>
</feature>
<feature type="transmembrane region" description="Helical" evidence="8">
    <location>
        <begin position="93"/>
        <end position="112"/>
    </location>
</feature>
<evidence type="ECO:0000256" key="7">
    <source>
        <dbReference type="RuleBase" id="RU000320"/>
    </source>
</evidence>
<keyword evidence="5 10" id="KW-0560">Oxidoreductase</keyword>
<name>A0A2S0VXX3_9ALTE</name>
<dbReference type="GO" id="GO:0005886">
    <property type="term" value="C:plasma membrane"/>
    <property type="evidence" value="ECO:0007669"/>
    <property type="project" value="UniProtKB-SubCell"/>
</dbReference>
<organism evidence="10 11">
    <name type="scientific">Saccharobesus litoralis</name>
    <dbReference type="NCBI Taxonomy" id="2172099"/>
    <lineage>
        <taxon>Bacteria</taxon>
        <taxon>Pseudomonadati</taxon>
        <taxon>Pseudomonadota</taxon>
        <taxon>Gammaproteobacteria</taxon>
        <taxon>Alteromonadales</taxon>
        <taxon>Alteromonadaceae</taxon>
        <taxon>Saccharobesus</taxon>
    </lineage>
</organism>
<evidence type="ECO:0000256" key="2">
    <source>
        <dbReference type="ARBA" id="ARBA00022475"/>
    </source>
</evidence>
<feature type="domain" description="NADH:quinone oxidoreductase/Mrp antiporter transmembrane" evidence="9">
    <location>
        <begin position="111"/>
        <end position="376"/>
    </location>
</feature>
<dbReference type="InterPro" id="IPR052175">
    <property type="entry name" value="ComplexI-like_HydComp"/>
</dbReference>
<dbReference type="EC" id="1.6.5.3" evidence="10"/>
<dbReference type="PANTHER" id="PTHR42682:SF4">
    <property type="entry name" value="NADH-UBIQUINONE_PLASTOQUINONE"/>
    <property type="match status" value="1"/>
</dbReference>
<feature type="transmembrane region" description="Helical" evidence="8">
    <location>
        <begin position="327"/>
        <end position="351"/>
    </location>
</feature>
<dbReference type="Proteomes" id="UP000244441">
    <property type="component" value="Chromosome"/>
</dbReference>
<evidence type="ECO:0000256" key="6">
    <source>
        <dbReference type="ARBA" id="ARBA00023136"/>
    </source>
</evidence>
<feature type="transmembrane region" description="Helical" evidence="8">
    <location>
        <begin position="494"/>
        <end position="513"/>
    </location>
</feature>
<evidence type="ECO:0000313" key="11">
    <source>
        <dbReference type="Proteomes" id="UP000244441"/>
    </source>
</evidence>
<dbReference type="GO" id="GO:0016491">
    <property type="term" value="F:oxidoreductase activity"/>
    <property type="evidence" value="ECO:0007669"/>
    <property type="project" value="UniProtKB-KW"/>
</dbReference>
<comment type="subcellular location">
    <subcellularLocation>
        <location evidence="1">Cell membrane</location>
        <topology evidence="1">Multi-pass membrane protein</topology>
    </subcellularLocation>
    <subcellularLocation>
        <location evidence="7">Membrane</location>
        <topology evidence="7">Multi-pass membrane protein</topology>
    </subcellularLocation>
</comment>
<accession>A0A2S0VXX3</accession>